<dbReference type="PROSITE" id="PS00463">
    <property type="entry name" value="ZN2_CY6_FUNGAL_1"/>
    <property type="match status" value="1"/>
</dbReference>
<evidence type="ECO:0000256" key="2">
    <source>
        <dbReference type="SAM" id="MobiDB-lite"/>
    </source>
</evidence>
<feature type="domain" description="Zn(2)-C6 fungal-type" evidence="3">
    <location>
        <begin position="43"/>
        <end position="73"/>
    </location>
</feature>
<dbReference type="InterPro" id="IPR036864">
    <property type="entry name" value="Zn2-C6_fun-type_DNA-bd_sf"/>
</dbReference>
<dbReference type="GO" id="GO:0008270">
    <property type="term" value="F:zinc ion binding"/>
    <property type="evidence" value="ECO:0007669"/>
    <property type="project" value="InterPro"/>
</dbReference>
<organism evidence="4 5">
    <name type="scientific">Bombardia bombarda</name>
    <dbReference type="NCBI Taxonomy" id="252184"/>
    <lineage>
        <taxon>Eukaryota</taxon>
        <taxon>Fungi</taxon>
        <taxon>Dikarya</taxon>
        <taxon>Ascomycota</taxon>
        <taxon>Pezizomycotina</taxon>
        <taxon>Sordariomycetes</taxon>
        <taxon>Sordariomycetidae</taxon>
        <taxon>Sordariales</taxon>
        <taxon>Lasiosphaeriaceae</taxon>
        <taxon>Bombardia</taxon>
    </lineage>
</organism>
<keyword evidence="5" id="KW-1185">Reference proteome</keyword>
<keyword evidence="1" id="KW-0539">Nucleus</keyword>
<evidence type="ECO:0000256" key="1">
    <source>
        <dbReference type="ARBA" id="ARBA00023242"/>
    </source>
</evidence>
<dbReference type="CDD" id="cd00067">
    <property type="entry name" value="GAL4"/>
    <property type="match status" value="1"/>
</dbReference>
<protein>
    <recommendedName>
        <fullName evidence="3">Zn(2)-C6 fungal-type domain-containing protein</fullName>
    </recommendedName>
</protein>
<dbReference type="PANTHER" id="PTHR47256:SF1">
    <property type="entry name" value="ZN(II)2CYS6 TRANSCRIPTION FACTOR (EUROFUNG)"/>
    <property type="match status" value="1"/>
</dbReference>
<evidence type="ECO:0000259" key="3">
    <source>
        <dbReference type="PROSITE" id="PS50048"/>
    </source>
</evidence>
<feature type="compositionally biased region" description="Basic and acidic residues" evidence="2">
    <location>
        <begin position="1"/>
        <end position="18"/>
    </location>
</feature>
<dbReference type="PROSITE" id="PS50048">
    <property type="entry name" value="ZN2_CY6_FUNGAL_2"/>
    <property type="match status" value="1"/>
</dbReference>
<evidence type="ECO:0000313" key="4">
    <source>
        <dbReference type="EMBL" id="KAK0637178.1"/>
    </source>
</evidence>
<dbReference type="AlphaFoldDB" id="A0AA40CH01"/>
<dbReference type="EMBL" id="JAULSR010000001">
    <property type="protein sequence ID" value="KAK0637178.1"/>
    <property type="molecule type" value="Genomic_DNA"/>
</dbReference>
<feature type="region of interest" description="Disordered" evidence="2">
    <location>
        <begin position="1"/>
        <end position="34"/>
    </location>
</feature>
<evidence type="ECO:0000313" key="5">
    <source>
        <dbReference type="Proteomes" id="UP001174934"/>
    </source>
</evidence>
<dbReference type="InterPro" id="IPR053187">
    <property type="entry name" value="Notoamide_regulator"/>
</dbReference>
<sequence>MRSFRELRPARGNNEHDSSNAPGPLLGLGLAKKSRQTRKTQMACEACRRRKTRCNGRRPACSTCKVSNRDCEYASEPGVSRTELLKRKNDELQTRVALFTELFDLLSSLPEPELRASLSRIRSADRLTDIEQLVRFIQYGNTLQLSQANANTAVQDLALAAPAISPADSPRDSSLPAPLAARSTSLILILCRESPLFDP</sequence>
<dbReference type="Gene3D" id="4.10.240.10">
    <property type="entry name" value="Zn(2)-C6 fungal-type DNA-binding domain"/>
    <property type="match status" value="1"/>
</dbReference>
<accession>A0AA40CH01</accession>
<reference evidence="4" key="1">
    <citation type="submission" date="2023-06" db="EMBL/GenBank/DDBJ databases">
        <title>Genome-scale phylogeny and comparative genomics of the fungal order Sordariales.</title>
        <authorList>
            <consortium name="Lawrence Berkeley National Laboratory"/>
            <person name="Hensen N."/>
            <person name="Bonometti L."/>
            <person name="Westerberg I."/>
            <person name="Brannstrom I.O."/>
            <person name="Guillou S."/>
            <person name="Cros-Aarteil S."/>
            <person name="Calhoun S."/>
            <person name="Haridas S."/>
            <person name="Kuo A."/>
            <person name="Mondo S."/>
            <person name="Pangilinan J."/>
            <person name="Riley R."/>
            <person name="LaButti K."/>
            <person name="Andreopoulos B."/>
            <person name="Lipzen A."/>
            <person name="Chen C."/>
            <person name="Yanf M."/>
            <person name="Daum C."/>
            <person name="Ng V."/>
            <person name="Clum A."/>
            <person name="Steindorff A."/>
            <person name="Ohm R."/>
            <person name="Martin F."/>
            <person name="Silar P."/>
            <person name="Natvig D."/>
            <person name="Lalanne C."/>
            <person name="Gautier V."/>
            <person name="Ament-velasquez S.L."/>
            <person name="Kruys A."/>
            <person name="Hutchinson M.I."/>
            <person name="Powell A.J."/>
            <person name="Barry K."/>
            <person name="Miller A.N."/>
            <person name="Grigoriev I.V."/>
            <person name="Debuchy R."/>
            <person name="Gladieux P."/>
            <person name="Thoren M.H."/>
            <person name="Johannesson H."/>
        </authorList>
    </citation>
    <scope>NUCLEOTIDE SEQUENCE</scope>
    <source>
        <strain evidence="4">SMH3391-2</strain>
    </source>
</reference>
<proteinExistence type="predicted"/>
<dbReference type="InterPro" id="IPR001138">
    <property type="entry name" value="Zn2Cys6_DnaBD"/>
</dbReference>
<name>A0AA40CH01_9PEZI</name>
<dbReference type="SMART" id="SM00066">
    <property type="entry name" value="GAL4"/>
    <property type="match status" value="1"/>
</dbReference>
<dbReference type="GO" id="GO:0000981">
    <property type="term" value="F:DNA-binding transcription factor activity, RNA polymerase II-specific"/>
    <property type="evidence" value="ECO:0007669"/>
    <property type="project" value="InterPro"/>
</dbReference>
<dbReference type="SUPFAM" id="SSF57701">
    <property type="entry name" value="Zn2/Cys6 DNA-binding domain"/>
    <property type="match status" value="1"/>
</dbReference>
<comment type="caution">
    <text evidence="4">The sequence shown here is derived from an EMBL/GenBank/DDBJ whole genome shotgun (WGS) entry which is preliminary data.</text>
</comment>
<dbReference type="Proteomes" id="UP001174934">
    <property type="component" value="Unassembled WGS sequence"/>
</dbReference>
<dbReference type="Pfam" id="PF00172">
    <property type="entry name" value="Zn_clus"/>
    <property type="match status" value="1"/>
</dbReference>
<gene>
    <name evidence="4" type="ORF">B0T17DRAFT_101574</name>
</gene>
<dbReference type="PANTHER" id="PTHR47256">
    <property type="entry name" value="ZN(II)2CYS6 TRANSCRIPTION FACTOR (EUROFUNG)-RELATED"/>
    <property type="match status" value="1"/>
</dbReference>